<dbReference type="InterPro" id="IPR003362">
    <property type="entry name" value="Bact_transf"/>
</dbReference>
<protein>
    <submittedName>
        <fullName evidence="4">Sugar transferase</fullName>
    </submittedName>
</protein>
<dbReference type="GO" id="GO:0016740">
    <property type="term" value="F:transferase activity"/>
    <property type="evidence" value="ECO:0007669"/>
    <property type="project" value="UniProtKB-KW"/>
</dbReference>
<evidence type="ECO:0000313" key="5">
    <source>
        <dbReference type="Proteomes" id="UP000629420"/>
    </source>
</evidence>
<evidence type="ECO:0000256" key="2">
    <source>
        <dbReference type="SAM" id="Phobius"/>
    </source>
</evidence>
<dbReference type="PANTHER" id="PTHR30576">
    <property type="entry name" value="COLANIC BIOSYNTHESIS UDP-GLUCOSE LIPID CARRIER TRANSFERASE"/>
    <property type="match status" value="1"/>
</dbReference>
<feature type="domain" description="Bacterial sugar transferase" evidence="3">
    <location>
        <begin position="2"/>
        <end position="177"/>
    </location>
</feature>
<name>A0ABX7DXA0_9FLAO</name>
<keyword evidence="2" id="KW-1133">Transmembrane helix</keyword>
<dbReference type="Pfam" id="PF02397">
    <property type="entry name" value="Bac_transf"/>
    <property type="match status" value="1"/>
</dbReference>
<evidence type="ECO:0000313" key="4">
    <source>
        <dbReference type="EMBL" id="QQX78236.1"/>
    </source>
</evidence>
<dbReference type="Proteomes" id="UP000629420">
    <property type="component" value="Chromosome"/>
</dbReference>
<sequence>MKRIFDISLSLILLLVTGWFILLLIFLSYIDTGKGLFLQSRVGQYGKLFTIYKIRTMHIHKASISVYGRFLRRSKLDELPQLLNIILGQMSFVGPRPDVPGYYDQLQGEARKLLQLKPGFCSRAALKYFNEETLLAAQQDPLYYNDTVIFPDKVQMNLEYYYHQSFLEDLKILWKCLLRKTGGI</sequence>
<proteinExistence type="inferred from homology"/>
<evidence type="ECO:0000259" key="3">
    <source>
        <dbReference type="Pfam" id="PF02397"/>
    </source>
</evidence>
<organism evidence="4 5">
    <name type="scientific">Aequorivita iocasae</name>
    <dbReference type="NCBI Taxonomy" id="2803865"/>
    <lineage>
        <taxon>Bacteria</taxon>
        <taxon>Pseudomonadati</taxon>
        <taxon>Bacteroidota</taxon>
        <taxon>Flavobacteriia</taxon>
        <taxon>Flavobacteriales</taxon>
        <taxon>Flavobacteriaceae</taxon>
        <taxon>Aequorivita</taxon>
    </lineage>
</organism>
<keyword evidence="2" id="KW-0472">Membrane</keyword>
<gene>
    <name evidence="4" type="ORF">JK629_11885</name>
</gene>
<dbReference type="EMBL" id="CP068439">
    <property type="protein sequence ID" value="QQX78236.1"/>
    <property type="molecule type" value="Genomic_DNA"/>
</dbReference>
<feature type="transmembrane region" description="Helical" evidence="2">
    <location>
        <begin position="7"/>
        <end position="30"/>
    </location>
</feature>
<evidence type="ECO:0000256" key="1">
    <source>
        <dbReference type="ARBA" id="ARBA00006464"/>
    </source>
</evidence>
<keyword evidence="5" id="KW-1185">Reference proteome</keyword>
<dbReference type="PANTHER" id="PTHR30576:SF0">
    <property type="entry name" value="UNDECAPRENYL-PHOSPHATE N-ACETYLGALACTOSAMINYL 1-PHOSPHATE TRANSFERASE-RELATED"/>
    <property type="match status" value="1"/>
</dbReference>
<comment type="similarity">
    <text evidence="1">Belongs to the bacterial sugar transferase family.</text>
</comment>
<reference evidence="4 5" key="1">
    <citation type="submission" date="2021-01" db="EMBL/GenBank/DDBJ databases">
        <title>Aequorivita sp. strain KX20305, a bacterium isolated from the sediment collected at a cold seep field in South China Sea.</title>
        <authorList>
            <person name="Zhang H."/>
            <person name="Li C."/>
        </authorList>
    </citation>
    <scope>NUCLEOTIDE SEQUENCE [LARGE SCALE GENOMIC DNA]</scope>
    <source>
        <strain evidence="4 5">KX20305</strain>
    </source>
</reference>
<keyword evidence="2" id="KW-0812">Transmembrane</keyword>
<accession>A0ABX7DXA0</accession>
<keyword evidence="4" id="KW-0808">Transferase</keyword>